<dbReference type="InterPro" id="IPR023346">
    <property type="entry name" value="Lysozyme-like_dom_sf"/>
</dbReference>
<dbReference type="Pfam" id="PF26571">
    <property type="entry name" value="VldE"/>
    <property type="match status" value="1"/>
</dbReference>
<dbReference type="Pfam" id="PF01464">
    <property type="entry name" value="SLT"/>
    <property type="match status" value="1"/>
</dbReference>
<name>A0ABT6MJT2_9NOCA</name>
<dbReference type="PROSITE" id="PS51935">
    <property type="entry name" value="NLPC_P60"/>
    <property type="match status" value="1"/>
</dbReference>
<feature type="region of interest" description="Disordered" evidence="5">
    <location>
        <begin position="236"/>
        <end position="275"/>
    </location>
</feature>
<feature type="domain" description="NlpC/P60" evidence="7">
    <location>
        <begin position="634"/>
        <end position="763"/>
    </location>
</feature>
<gene>
    <name evidence="8" type="ORF">M2280_005842</name>
</gene>
<dbReference type="RefSeq" id="WP_280763797.1">
    <property type="nucleotide sequence ID" value="NZ_JARXVC010000024.1"/>
</dbReference>
<dbReference type="InterPro" id="IPR038765">
    <property type="entry name" value="Papain-like_cys_pep_sf"/>
</dbReference>
<proteinExistence type="inferred from homology"/>
<dbReference type="Proteomes" id="UP001160334">
    <property type="component" value="Unassembled WGS sequence"/>
</dbReference>
<dbReference type="SUPFAM" id="SSF54001">
    <property type="entry name" value="Cysteine proteinases"/>
    <property type="match status" value="1"/>
</dbReference>
<feature type="transmembrane region" description="Helical" evidence="6">
    <location>
        <begin position="37"/>
        <end position="67"/>
    </location>
</feature>
<dbReference type="Gene3D" id="1.10.530.10">
    <property type="match status" value="1"/>
</dbReference>
<evidence type="ECO:0000256" key="4">
    <source>
        <dbReference type="ARBA" id="ARBA00022807"/>
    </source>
</evidence>
<sequence length="763" mass="78286">MWVVAGKVAAGAAKKAVGTLAGSGGGQAPKKKKRAPLYLIAAGVVLGFMAIALLMAGSMISSFFAAVTGATTSTTTNCGVDRGRLSAFGSAGGSLAGVKSGSLAIPMAQGTYTLTSGFGMREGGNHNGTDFGADAGTPFYAAADGIVTHAGPMSGYGNWIVLSHNINGEVVDTLYGHMYSDGVLVKEGDVVRGGQHIGNVGSAGDSSGPHLHLSLHPGGYAGYNSGVDPLPWLKQDLPADPGKGKLAEGFTPVAPAAPDQPGAPPKDPFLPLTKPAEDELAPLPKEKGNENGMQVDAVRVMRTVNQMFPEITTLGGLRPGDTGAHGAGRAIDVMIPDWQSPTGKELGDKVVNYFQTHKDALHVDDLIWQQRYWAGGDWSAMGDRGTPTENHYDHVHITVTGGGNPTVDTKYGAAPGASESTASAILATNSTTSTADCIQGGSTGSGSGLADGSVPEKYRDAILKAGTVCPDISSPLIAAQIEQESGWREDVTSAGDGVNSGGAQGFSQFMPGTWVTFGVDSGLDKNGRPEPPNAPDPFNPFDAIAAQAKYMCYIVGVLRPHIDSGKVKGDIVDLALAGYNAGEGAVIEYGGVPPYGQTQAYVPAIKAKMAKYTSTLNSPQPAGPGGPEITVAGTPFARALIAAGSRHQGLPYVWGGGNQNGPTSGDGRTGEIGFDCSGLVQYAVAQASNQRTVLARGTWDQVNQGVAVSKADIQPGDAVFSNGTGHVAIWLGDGKVLEASTFGVPLGVNPFDLNKAENIRRYG</sequence>
<dbReference type="CDD" id="cd13399">
    <property type="entry name" value="Slt35-like"/>
    <property type="match status" value="1"/>
</dbReference>
<keyword evidence="6" id="KW-0812">Transmembrane</keyword>
<dbReference type="CDD" id="cd12797">
    <property type="entry name" value="M23_peptidase"/>
    <property type="match status" value="1"/>
</dbReference>
<dbReference type="Gene3D" id="2.70.70.10">
    <property type="entry name" value="Glucose Permease (Domain IIA)"/>
    <property type="match status" value="1"/>
</dbReference>
<evidence type="ECO:0000256" key="6">
    <source>
        <dbReference type="SAM" id="Phobius"/>
    </source>
</evidence>
<dbReference type="Pfam" id="PF00877">
    <property type="entry name" value="NLPC_P60"/>
    <property type="match status" value="1"/>
</dbReference>
<dbReference type="Gene3D" id="3.90.1720.10">
    <property type="entry name" value="endopeptidase domain like (from Nostoc punctiforme)"/>
    <property type="match status" value="1"/>
</dbReference>
<dbReference type="InterPro" id="IPR058593">
    <property type="entry name" value="ARB_07466-like_C"/>
</dbReference>
<dbReference type="InterPro" id="IPR000064">
    <property type="entry name" value="NLP_P60_dom"/>
</dbReference>
<comment type="caution">
    <text evidence="8">The sequence shown here is derived from an EMBL/GenBank/DDBJ whole genome shotgun (WGS) entry which is preliminary data.</text>
</comment>
<evidence type="ECO:0000256" key="3">
    <source>
        <dbReference type="ARBA" id="ARBA00022801"/>
    </source>
</evidence>
<evidence type="ECO:0000313" key="8">
    <source>
        <dbReference type="EMBL" id="MDH6284581.1"/>
    </source>
</evidence>
<reference evidence="8 9" key="1">
    <citation type="submission" date="2023-04" db="EMBL/GenBank/DDBJ databases">
        <title>Forest soil microbial communities from Buena Vista Peninsula, Colon Province, Panama.</title>
        <authorList>
            <person name="Bouskill N."/>
        </authorList>
    </citation>
    <scope>NUCLEOTIDE SEQUENCE [LARGE SCALE GENOMIC DNA]</scope>
    <source>
        <strain evidence="8 9">CFH S0262</strain>
    </source>
</reference>
<organism evidence="8 9">
    <name type="scientific">Prescottella agglutinans</name>
    <dbReference type="NCBI Taxonomy" id="1644129"/>
    <lineage>
        <taxon>Bacteria</taxon>
        <taxon>Bacillati</taxon>
        <taxon>Actinomycetota</taxon>
        <taxon>Actinomycetes</taxon>
        <taxon>Mycobacteriales</taxon>
        <taxon>Nocardiaceae</taxon>
        <taxon>Prescottella</taxon>
    </lineage>
</organism>
<evidence type="ECO:0000313" key="9">
    <source>
        <dbReference type="Proteomes" id="UP001160334"/>
    </source>
</evidence>
<evidence type="ECO:0000259" key="7">
    <source>
        <dbReference type="PROSITE" id="PS51935"/>
    </source>
</evidence>
<dbReference type="EMBL" id="JARXVC010000024">
    <property type="protein sequence ID" value="MDH6284581.1"/>
    <property type="molecule type" value="Genomic_DNA"/>
</dbReference>
<keyword evidence="9" id="KW-1185">Reference proteome</keyword>
<dbReference type="PANTHER" id="PTHR21666">
    <property type="entry name" value="PEPTIDASE-RELATED"/>
    <property type="match status" value="1"/>
</dbReference>
<keyword evidence="2" id="KW-0645">Protease</keyword>
<keyword evidence="3" id="KW-0378">Hydrolase</keyword>
<dbReference type="InterPro" id="IPR008258">
    <property type="entry name" value="Transglycosylase_SLT_dom_1"/>
</dbReference>
<dbReference type="SUPFAM" id="SSF51261">
    <property type="entry name" value="Duplicated hybrid motif"/>
    <property type="match status" value="1"/>
</dbReference>
<dbReference type="PANTHER" id="PTHR21666:SF270">
    <property type="entry name" value="MUREIN HYDROLASE ACTIVATOR ENVC"/>
    <property type="match status" value="1"/>
</dbReference>
<evidence type="ECO:0000256" key="5">
    <source>
        <dbReference type="SAM" id="MobiDB-lite"/>
    </source>
</evidence>
<keyword evidence="6" id="KW-0472">Membrane</keyword>
<protein>
    <recommendedName>
        <fullName evidence="7">NlpC/P60 domain-containing protein</fullName>
    </recommendedName>
</protein>
<keyword evidence="6" id="KW-1133">Transmembrane helix</keyword>
<dbReference type="InterPro" id="IPR016047">
    <property type="entry name" value="M23ase_b-sheet_dom"/>
</dbReference>
<dbReference type="InterPro" id="IPR050570">
    <property type="entry name" value="Cell_wall_metabolism_enzyme"/>
</dbReference>
<evidence type="ECO:0000256" key="1">
    <source>
        <dbReference type="ARBA" id="ARBA00007074"/>
    </source>
</evidence>
<keyword evidence="4" id="KW-0788">Thiol protease</keyword>
<accession>A0ABT6MJT2</accession>
<dbReference type="SUPFAM" id="SSF53955">
    <property type="entry name" value="Lysozyme-like"/>
    <property type="match status" value="1"/>
</dbReference>
<evidence type="ECO:0000256" key="2">
    <source>
        <dbReference type="ARBA" id="ARBA00022670"/>
    </source>
</evidence>
<dbReference type="InterPro" id="IPR011055">
    <property type="entry name" value="Dup_hybrid_motif"/>
</dbReference>
<comment type="similarity">
    <text evidence="1">Belongs to the peptidase C40 family.</text>
</comment>
<dbReference type="Pfam" id="PF01551">
    <property type="entry name" value="Peptidase_M23"/>
    <property type="match status" value="1"/>
</dbReference>